<protein>
    <recommendedName>
        <fullName evidence="4">Non-haem dioxygenase N-terminal domain-containing protein</fullName>
    </recommendedName>
</protein>
<dbReference type="Pfam" id="PF14226">
    <property type="entry name" value="DIOX_N"/>
    <property type="match status" value="1"/>
</dbReference>
<keyword evidence="3" id="KW-0408">Iron</keyword>
<proteinExistence type="predicted"/>
<evidence type="ECO:0000256" key="1">
    <source>
        <dbReference type="ARBA" id="ARBA00022723"/>
    </source>
</evidence>
<gene>
    <name evidence="5" type="ORF">RJ639_044025</name>
</gene>
<evidence type="ECO:0000313" key="6">
    <source>
        <dbReference type="Proteomes" id="UP001188597"/>
    </source>
</evidence>
<dbReference type="Gene3D" id="2.60.120.330">
    <property type="entry name" value="B-lactam Antibiotic, Isopenicillin N Synthase, Chain"/>
    <property type="match status" value="1"/>
</dbReference>
<dbReference type="SUPFAM" id="SSF51197">
    <property type="entry name" value="Clavaminate synthase-like"/>
    <property type="match status" value="1"/>
</dbReference>
<evidence type="ECO:0000256" key="3">
    <source>
        <dbReference type="ARBA" id="ARBA00023004"/>
    </source>
</evidence>
<name>A0AA88WDL3_9ASTE</name>
<dbReference type="PANTHER" id="PTHR10209:SF791">
    <property type="entry name" value="1-AMINOCYCLOPROPANE-1-CARBOXYLATE OXIDASE HOMOLOG 1"/>
    <property type="match status" value="1"/>
</dbReference>
<dbReference type="InterPro" id="IPR027443">
    <property type="entry name" value="IPNS-like_sf"/>
</dbReference>
<evidence type="ECO:0000259" key="4">
    <source>
        <dbReference type="Pfam" id="PF14226"/>
    </source>
</evidence>
<feature type="domain" description="Non-haem dioxygenase N-terminal" evidence="4">
    <location>
        <begin position="69"/>
        <end position="137"/>
    </location>
</feature>
<comment type="caution">
    <text evidence="5">The sequence shown here is derived from an EMBL/GenBank/DDBJ whole genome shotgun (WGS) entry which is preliminary data.</text>
</comment>
<dbReference type="AlphaFoldDB" id="A0AA88WDL3"/>
<organism evidence="5 6">
    <name type="scientific">Escallonia herrerae</name>
    <dbReference type="NCBI Taxonomy" id="1293975"/>
    <lineage>
        <taxon>Eukaryota</taxon>
        <taxon>Viridiplantae</taxon>
        <taxon>Streptophyta</taxon>
        <taxon>Embryophyta</taxon>
        <taxon>Tracheophyta</taxon>
        <taxon>Spermatophyta</taxon>
        <taxon>Magnoliopsida</taxon>
        <taxon>eudicotyledons</taxon>
        <taxon>Gunneridae</taxon>
        <taxon>Pentapetalae</taxon>
        <taxon>asterids</taxon>
        <taxon>campanulids</taxon>
        <taxon>Escalloniales</taxon>
        <taxon>Escalloniaceae</taxon>
        <taxon>Escallonia</taxon>
    </lineage>
</organism>
<dbReference type="GO" id="GO:0046872">
    <property type="term" value="F:metal ion binding"/>
    <property type="evidence" value="ECO:0007669"/>
    <property type="project" value="UniProtKB-KW"/>
</dbReference>
<evidence type="ECO:0000256" key="2">
    <source>
        <dbReference type="ARBA" id="ARBA00023002"/>
    </source>
</evidence>
<dbReference type="InterPro" id="IPR026992">
    <property type="entry name" value="DIOX_N"/>
</dbReference>
<evidence type="ECO:0000313" key="5">
    <source>
        <dbReference type="EMBL" id="KAK3024888.1"/>
    </source>
</evidence>
<keyword evidence="6" id="KW-1185">Reference proteome</keyword>
<keyword evidence="1" id="KW-0479">Metal-binding</keyword>
<dbReference type="GO" id="GO:0016491">
    <property type="term" value="F:oxidoreductase activity"/>
    <property type="evidence" value="ECO:0007669"/>
    <property type="project" value="UniProtKB-KW"/>
</dbReference>
<accession>A0AA88WDL3</accession>
<dbReference type="Proteomes" id="UP001188597">
    <property type="component" value="Unassembled WGS sequence"/>
</dbReference>
<dbReference type="EMBL" id="JAVXUP010000576">
    <property type="protein sequence ID" value="KAK3024888.1"/>
    <property type="molecule type" value="Genomic_DNA"/>
</dbReference>
<reference evidence="5" key="1">
    <citation type="submission" date="2022-12" db="EMBL/GenBank/DDBJ databases">
        <title>Draft genome assemblies for two species of Escallonia (Escalloniales).</title>
        <authorList>
            <person name="Chanderbali A."/>
            <person name="Dervinis C."/>
            <person name="Anghel I."/>
            <person name="Soltis D."/>
            <person name="Soltis P."/>
            <person name="Zapata F."/>
        </authorList>
    </citation>
    <scope>NUCLEOTIDE SEQUENCE</scope>
    <source>
        <strain evidence="5">UCBG64.0493</strain>
        <tissue evidence="5">Leaf</tissue>
    </source>
</reference>
<dbReference type="PANTHER" id="PTHR10209">
    <property type="entry name" value="OXIDOREDUCTASE, 2OG-FE II OXYGENASE FAMILY PROTEIN"/>
    <property type="match status" value="1"/>
</dbReference>
<sequence>MVATSATAVLPLIPASYDRASELQAFDDTKAGVKGLVDAGVQKIPQIFVLPPESLDDVKPGTGGSEFRVPVVDLGDQTHHREIVDKVRRASETCGFFQVVNHGIPLGVMEEMLQGLRRFYGQDAEVKKQYYTRDVTRKVLESSTQYETIAKCASVQP</sequence>
<keyword evidence="2" id="KW-0560">Oxidoreductase</keyword>